<reference evidence="9 10" key="2">
    <citation type="submission" date="2024-05" db="EMBL/GenBank/DDBJ databases">
        <authorList>
            <person name="Chen Y."/>
            <person name="Shah S."/>
            <person name="Dougan E. K."/>
            <person name="Thang M."/>
            <person name="Chan C."/>
        </authorList>
    </citation>
    <scope>NUCLEOTIDE SEQUENCE [LARGE SCALE GENOMIC DNA]</scope>
</reference>
<dbReference type="PANTHER" id="PTHR13946:SF28">
    <property type="entry name" value="DNA-DIRECTED RNA POLYMERASES I AND III SUBUNIT RPAC2"/>
    <property type="match status" value="1"/>
</dbReference>
<dbReference type="PANTHER" id="PTHR13946">
    <property type="entry name" value="DNA-DIRECTED RNA POLYMERASE I,II,III"/>
    <property type="match status" value="1"/>
</dbReference>
<dbReference type="FunFam" id="3.30.1360.10:FF:000006">
    <property type="entry name" value="DNA-directed RNA polymerases I and III subunit RPAC2"/>
    <property type="match status" value="1"/>
</dbReference>
<evidence type="ECO:0000256" key="3">
    <source>
        <dbReference type="ARBA" id="ARBA00022478"/>
    </source>
</evidence>
<evidence type="ECO:0000256" key="5">
    <source>
        <dbReference type="ARBA" id="ARBA00023242"/>
    </source>
</evidence>
<dbReference type="GO" id="GO:0003899">
    <property type="term" value="F:DNA-directed RNA polymerase activity"/>
    <property type="evidence" value="ECO:0007669"/>
    <property type="project" value="InterPro"/>
</dbReference>
<evidence type="ECO:0000313" key="8">
    <source>
        <dbReference type="EMBL" id="CAI3990869.1"/>
    </source>
</evidence>
<name>A0A9P1CFH4_9DINO</name>
<evidence type="ECO:0000313" key="9">
    <source>
        <dbReference type="EMBL" id="CAL4778181.1"/>
    </source>
</evidence>
<dbReference type="GO" id="GO:0006383">
    <property type="term" value="P:transcription by RNA polymerase III"/>
    <property type="evidence" value="ECO:0007669"/>
    <property type="project" value="TreeGrafter"/>
</dbReference>
<dbReference type="EMBL" id="CAMXCT020001524">
    <property type="protein sequence ID" value="CAL1144244.1"/>
    <property type="molecule type" value="Genomic_DNA"/>
</dbReference>
<protein>
    <recommendedName>
        <fullName evidence="2">DNA-directed RNA polymerases I and III subunit RPAC2</fullName>
    </recommendedName>
</protein>
<dbReference type="InterPro" id="IPR036603">
    <property type="entry name" value="RBP11-like"/>
</dbReference>
<gene>
    <name evidence="8" type="ORF">C1SCF055_LOCUS17821</name>
</gene>
<dbReference type="SUPFAM" id="SSF55257">
    <property type="entry name" value="RBP11-like subunits of RNA polymerase"/>
    <property type="match status" value="1"/>
</dbReference>
<keyword evidence="4" id="KW-0804">Transcription</keyword>
<sequence length="101" mass="11409">MEEEQTDRSNVTFQFTGEDHTLGNSLRYMLMKDPNVEFAGYTVPHPSEPKMNVRVQTHGTSADVAVERALKNISSVCDHVLLTYKKARDEFQSGKTSTTEK</sequence>
<dbReference type="AlphaFoldDB" id="A0A9P1CFH4"/>
<evidence type="ECO:0000313" key="10">
    <source>
        <dbReference type="Proteomes" id="UP001152797"/>
    </source>
</evidence>
<comment type="subcellular location">
    <subcellularLocation>
        <location evidence="1">Nucleus</location>
    </subcellularLocation>
</comment>
<keyword evidence="3 9" id="KW-0240">DNA-directed RNA polymerase</keyword>
<evidence type="ECO:0000256" key="2">
    <source>
        <dbReference type="ARBA" id="ARBA00022079"/>
    </source>
</evidence>
<keyword evidence="10" id="KW-1185">Reference proteome</keyword>
<dbReference type="InterPro" id="IPR008193">
    <property type="entry name" value="RNA_pol_Rpb11_13-16kDa_CS"/>
</dbReference>
<dbReference type="GO" id="GO:0005666">
    <property type="term" value="C:RNA polymerase III complex"/>
    <property type="evidence" value="ECO:0007669"/>
    <property type="project" value="TreeGrafter"/>
</dbReference>
<dbReference type="OrthoDB" id="510325at2759"/>
<proteinExistence type="inferred from homology"/>
<dbReference type="Gene3D" id="3.30.1360.10">
    <property type="entry name" value="RNA polymerase, RBP11-like subunit"/>
    <property type="match status" value="1"/>
</dbReference>
<dbReference type="InterPro" id="IPR009025">
    <property type="entry name" value="RBP11-like_dimer"/>
</dbReference>
<organism evidence="8">
    <name type="scientific">Cladocopium goreaui</name>
    <dbReference type="NCBI Taxonomy" id="2562237"/>
    <lineage>
        <taxon>Eukaryota</taxon>
        <taxon>Sar</taxon>
        <taxon>Alveolata</taxon>
        <taxon>Dinophyceae</taxon>
        <taxon>Suessiales</taxon>
        <taxon>Symbiodiniaceae</taxon>
        <taxon>Cladocopium</taxon>
    </lineage>
</organism>
<dbReference type="PROSITE" id="PS01154">
    <property type="entry name" value="RNA_POL_L_13KD"/>
    <property type="match status" value="1"/>
</dbReference>
<keyword evidence="5" id="KW-0539">Nucleus</keyword>
<evidence type="ECO:0000256" key="4">
    <source>
        <dbReference type="ARBA" id="ARBA00023163"/>
    </source>
</evidence>
<dbReference type="GO" id="GO:0005736">
    <property type="term" value="C:RNA polymerase I complex"/>
    <property type="evidence" value="ECO:0007669"/>
    <property type="project" value="TreeGrafter"/>
</dbReference>
<dbReference type="HAMAP" id="MF_00261">
    <property type="entry name" value="RNApol_arch_Rpo11"/>
    <property type="match status" value="1"/>
</dbReference>
<accession>A0A9P1CFH4</accession>
<comment type="similarity">
    <text evidence="6">Belongs to the archaeal Rpo11/eukaryotic RPB11/RPC19 RNA polymerase subunit family.</text>
</comment>
<evidence type="ECO:0000259" key="7">
    <source>
        <dbReference type="Pfam" id="PF13656"/>
    </source>
</evidence>
<comment type="caution">
    <text evidence="8">The sequence shown here is derived from an EMBL/GenBank/DDBJ whole genome shotgun (WGS) entry which is preliminary data.</text>
</comment>
<evidence type="ECO:0000256" key="1">
    <source>
        <dbReference type="ARBA" id="ARBA00004123"/>
    </source>
</evidence>
<dbReference type="GO" id="GO:0046983">
    <property type="term" value="F:protein dimerization activity"/>
    <property type="evidence" value="ECO:0007669"/>
    <property type="project" value="InterPro"/>
</dbReference>
<dbReference type="EMBL" id="CAMXCT010001524">
    <property type="protein sequence ID" value="CAI3990869.1"/>
    <property type="molecule type" value="Genomic_DNA"/>
</dbReference>
<dbReference type="CDD" id="cd07029">
    <property type="entry name" value="RNAP_I_III_AC19"/>
    <property type="match status" value="1"/>
</dbReference>
<dbReference type="Pfam" id="PF13656">
    <property type="entry name" value="RNA_pol_L_2"/>
    <property type="match status" value="1"/>
</dbReference>
<reference evidence="8" key="1">
    <citation type="submission" date="2022-10" db="EMBL/GenBank/DDBJ databases">
        <authorList>
            <person name="Chen Y."/>
            <person name="Dougan E. K."/>
            <person name="Chan C."/>
            <person name="Rhodes N."/>
            <person name="Thang M."/>
        </authorList>
    </citation>
    <scope>NUCLEOTIDE SEQUENCE</scope>
</reference>
<dbReference type="InterPro" id="IPR033898">
    <property type="entry name" value="RNAP_AC19"/>
</dbReference>
<feature type="domain" description="DNA-directed RNA polymerase RBP11-like dimerisation" evidence="7">
    <location>
        <begin position="11"/>
        <end position="80"/>
    </location>
</feature>
<dbReference type="EMBL" id="CAMXCT030001524">
    <property type="protein sequence ID" value="CAL4778181.1"/>
    <property type="molecule type" value="Genomic_DNA"/>
</dbReference>
<evidence type="ECO:0000256" key="6">
    <source>
        <dbReference type="ARBA" id="ARBA00025751"/>
    </source>
</evidence>
<dbReference type="GO" id="GO:0003677">
    <property type="term" value="F:DNA binding"/>
    <property type="evidence" value="ECO:0007669"/>
    <property type="project" value="InterPro"/>
</dbReference>
<dbReference type="Proteomes" id="UP001152797">
    <property type="component" value="Unassembled WGS sequence"/>
</dbReference>
<dbReference type="GO" id="GO:0006362">
    <property type="term" value="P:transcription elongation by RNA polymerase I"/>
    <property type="evidence" value="ECO:0007669"/>
    <property type="project" value="TreeGrafter"/>
</dbReference>
<dbReference type="InterPro" id="IPR022905">
    <property type="entry name" value="Rpo11-like"/>
</dbReference>